<organism evidence="1">
    <name type="scientific">uncultured Rubrobacteraceae bacterium</name>
    <dbReference type="NCBI Taxonomy" id="349277"/>
    <lineage>
        <taxon>Bacteria</taxon>
        <taxon>Bacillati</taxon>
        <taxon>Actinomycetota</taxon>
        <taxon>Rubrobacteria</taxon>
        <taxon>Rubrobacterales</taxon>
        <taxon>Rubrobacteraceae</taxon>
        <taxon>environmental samples</taxon>
    </lineage>
</organism>
<accession>A0A6J4PC20</accession>
<dbReference type="PANTHER" id="PTHR34301">
    <property type="entry name" value="DNA-BINDING PROTEIN-RELATED"/>
    <property type="match status" value="1"/>
</dbReference>
<dbReference type="PANTHER" id="PTHR34301:SF8">
    <property type="entry name" value="ATPASE DOMAIN-CONTAINING PROTEIN"/>
    <property type="match status" value="1"/>
</dbReference>
<evidence type="ECO:0000313" key="1">
    <source>
        <dbReference type="EMBL" id="CAA9411765.1"/>
    </source>
</evidence>
<protein>
    <recommendedName>
        <fullName evidence="2">ATPase domain-containing protein</fullName>
    </recommendedName>
</protein>
<proteinExistence type="predicted"/>
<reference evidence="1" key="1">
    <citation type="submission" date="2020-02" db="EMBL/GenBank/DDBJ databases">
        <authorList>
            <person name="Meier V. D."/>
        </authorList>
    </citation>
    <scope>NUCLEOTIDE SEQUENCE</scope>
    <source>
        <strain evidence="1">AVDCRST_MAG03</strain>
    </source>
</reference>
<dbReference type="Gene3D" id="3.40.50.300">
    <property type="entry name" value="P-loop containing nucleotide triphosphate hydrolases"/>
    <property type="match status" value="1"/>
</dbReference>
<dbReference type="AlphaFoldDB" id="A0A6J4PC20"/>
<dbReference type="EMBL" id="CADCUT010000119">
    <property type="protein sequence ID" value="CAA9411765.1"/>
    <property type="molecule type" value="Genomic_DNA"/>
</dbReference>
<sequence>MARVVSERLITHQLIPSVYANFWGATSVSDIVEILGRAYAASSVTQRTKRFFGDLLRSVGFQVDFGGTAVTVSYEAKDRAEQERVALMRLLEVPQRMATRSATQQRLLMILDEFGEVFNVPGEPDALMRAAFQDSMNVSFIFMGSKRSLMDALFTDQHRAFYNFGRRVELGRLSYEELGDFIESRFEASGKRIMPEAANLLLSFADGHPHRSQQLAYHTFRIASEEADEEAVLSAKEAALDETASEFQVLLDRMTPVTRAVYLAVCTEPTAEMTSRPYLERQGIKSTGSLRSAIRTLTDAGDLEQPKGGIPVPTDPLLAAWVRERMNEV</sequence>
<dbReference type="SUPFAM" id="SSF52540">
    <property type="entry name" value="P-loop containing nucleoside triphosphate hydrolases"/>
    <property type="match status" value="1"/>
</dbReference>
<evidence type="ECO:0008006" key="2">
    <source>
        <dbReference type="Google" id="ProtNLM"/>
    </source>
</evidence>
<gene>
    <name evidence="1" type="ORF">AVDCRST_MAG03-1918</name>
</gene>
<name>A0A6J4PC20_9ACTN</name>
<dbReference type="InterPro" id="IPR027417">
    <property type="entry name" value="P-loop_NTPase"/>
</dbReference>